<dbReference type="AlphaFoldDB" id="A0A0F9NBC5"/>
<comment type="caution">
    <text evidence="1">The sequence shown here is derived from an EMBL/GenBank/DDBJ whole genome shotgun (WGS) entry which is preliminary data.</text>
</comment>
<evidence type="ECO:0000313" key="1">
    <source>
        <dbReference type="EMBL" id="KKN16790.1"/>
    </source>
</evidence>
<gene>
    <name evidence="1" type="ORF">LCGC14_0972520</name>
</gene>
<name>A0A0F9NBC5_9ZZZZ</name>
<dbReference type="EMBL" id="LAZR01003581">
    <property type="protein sequence ID" value="KKN16790.1"/>
    <property type="molecule type" value="Genomic_DNA"/>
</dbReference>
<organism evidence="1">
    <name type="scientific">marine sediment metagenome</name>
    <dbReference type="NCBI Taxonomy" id="412755"/>
    <lineage>
        <taxon>unclassified sequences</taxon>
        <taxon>metagenomes</taxon>
        <taxon>ecological metagenomes</taxon>
    </lineage>
</organism>
<sequence length="63" mass="7651">MNAKKVKKLRQYYKRDLKKQLLAEYSLISSAIKTKPRFMPRVIFRLLALLYVKKNYRDKLFGK</sequence>
<reference evidence="1" key="1">
    <citation type="journal article" date="2015" name="Nature">
        <title>Complex archaea that bridge the gap between prokaryotes and eukaryotes.</title>
        <authorList>
            <person name="Spang A."/>
            <person name="Saw J.H."/>
            <person name="Jorgensen S.L."/>
            <person name="Zaremba-Niedzwiedzka K."/>
            <person name="Martijn J."/>
            <person name="Lind A.E."/>
            <person name="van Eijk R."/>
            <person name="Schleper C."/>
            <person name="Guy L."/>
            <person name="Ettema T.J."/>
        </authorList>
    </citation>
    <scope>NUCLEOTIDE SEQUENCE</scope>
</reference>
<proteinExistence type="predicted"/>
<protein>
    <submittedName>
        <fullName evidence="1">Uncharacterized protein</fullName>
    </submittedName>
</protein>
<accession>A0A0F9NBC5</accession>